<keyword evidence="6 8" id="KW-0460">Magnesium</keyword>
<keyword evidence="8" id="KW-0800">Toxin</keyword>
<dbReference type="Proteomes" id="UP001597171">
    <property type="component" value="Unassembled WGS sequence"/>
</dbReference>
<name>A0ABW3Z732_9HYPH</name>
<dbReference type="PANTHER" id="PTHR33653:SF1">
    <property type="entry name" value="RIBONUCLEASE VAPC2"/>
    <property type="match status" value="1"/>
</dbReference>
<organism evidence="10 11">
    <name type="scientific">Methylopila musalis</name>
    <dbReference type="NCBI Taxonomy" id="1134781"/>
    <lineage>
        <taxon>Bacteria</taxon>
        <taxon>Pseudomonadati</taxon>
        <taxon>Pseudomonadota</taxon>
        <taxon>Alphaproteobacteria</taxon>
        <taxon>Hyphomicrobiales</taxon>
        <taxon>Methylopilaceae</taxon>
        <taxon>Methylopila</taxon>
    </lineage>
</organism>
<evidence type="ECO:0000256" key="3">
    <source>
        <dbReference type="ARBA" id="ARBA00022722"/>
    </source>
</evidence>
<keyword evidence="3 8" id="KW-0540">Nuclease</keyword>
<dbReference type="CDD" id="cd09871">
    <property type="entry name" value="PIN_MtVapC28-VapC30-like"/>
    <property type="match status" value="1"/>
</dbReference>
<dbReference type="EMBL" id="JBHTMX010000055">
    <property type="protein sequence ID" value="MFD1332017.1"/>
    <property type="molecule type" value="Genomic_DNA"/>
</dbReference>
<evidence type="ECO:0000256" key="6">
    <source>
        <dbReference type="ARBA" id="ARBA00022842"/>
    </source>
</evidence>
<feature type="binding site" evidence="8">
    <location>
        <position position="104"/>
    </location>
    <ligand>
        <name>Mg(2+)</name>
        <dbReference type="ChEBI" id="CHEBI:18420"/>
    </ligand>
</feature>
<feature type="binding site" evidence="8">
    <location>
        <position position="4"/>
    </location>
    <ligand>
        <name>Mg(2+)</name>
        <dbReference type="ChEBI" id="CHEBI:18420"/>
    </ligand>
</feature>
<reference evidence="11" key="1">
    <citation type="journal article" date="2019" name="Int. J. Syst. Evol. Microbiol.">
        <title>The Global Catalogue of Microorganisms (GCM) 10K type strain sequencing project: providing services to taxonomists for standard genome sequencing and annotation.</title>
        <authorList>
            <consortium name="The Broad Institute Genomics Platform"/>
            <consortium name="The Broad Institute Genome Sequencing Center for Infectious Disease"/>
            <person name="Wu L."/>
            <person name="Ma J."/>
        </authorList>
    </citation>
    <scope>NUCLEOTIDE SEQUENCE [LARGE SCALE GENOMIC DNA]</scope>
    <source>
        <strain evidence="11">CCUG 61696</strain>
    </source>
</reference>
<dbReference type="InterPro" id="IPR022907">
    <property type="entry name" value="VapC_family"/>
</dbReference>
<evidence type="ECO:0000313" key="11">
    <source>
        <dbReference type="Proteomes" id="UP001597171"/>
    </source>
</evidence>
<dbReference type="EC" id="3.1.-.-" evidence="8"/>
<proteinExistence type="inferred from homology"/>
<dbReference type="InterPro" id="IPR002716">
    <property type="entry name" value="PIN_dom"/>
</dbReference>
<protein>
    <recommendedName>
        <fullName evidence="8">Ribonuclease VapC</fullName>
        <shortName evidence="8">RNase VapC</shortName>
        <ecNumber evidence="8">3.1.-.-</ecNumber>
    </recommendedName>
    <alternativeName>
        <fullName evidence="8">Toxin VapC</fullName>
    </alternativeName>
</protein>
<dbReference type="InterPro" id="IPR050556">
    <property type="entry name" value="Type_II_TA_system_RNase"/>
</dbReference>
<dbReference type="Gene3D" id="3.40.50.1010">
    <property type="entry name" value="5'-nuclease"/>
    <property type="match status" value="1"/>
</dbReference>
<evidence type="ECO:0000256" key="8">
    <source>
        <dbReference type="HAMAP-Rule" id="MF_00265"/>
    </source>
</evidence>
<comment type="caution">
    <text evidence="10">The sequence shown here is derived from an EMBL/GenBank/DDBJ whole genome shotgun (WGS) entry which is preliminary data.</text>
</comment>
<evidence type="ECO:0000256" key="7">
    <source>
        <dbReference type="ARBA" id="ARBA00038093"/>
    </source>
</evidence>
<dbReference type="HAMAP" id="MF_00265">
    <property type="entry name" value="VapC_Nob1"/>
    <property type="match status" value="1"/>
</dbReference>
<feature type="domain" description="PIN" evidence="9">
    <location>
        <begin position="1"/>
        <end position="129"/>
    </location>
</feature>
<dbReference type="InterPro" id="IPR029060">
    <property type="entry name" value="PIN-like_dom_sf"/>
</dbReference>
<keyword evidence="2 8" id="KW-1277">Toxin-antitoxin system</keyword>
<evidence type="ECO:0000256" key="2">
    <source>
        <dbReference type="ARBA" id="ARBA00022649"/>
    </source>
</evidence>
<evidence type="ECO:0000259" key="9">
    <source>
        <dbReference type="Pfam" id="PF01850"/>
    </source>
</evidence>
<evidence type="ECO:0000256" key="5">
    <source>
        <dbReference type="ARBA" id="ARBA00022801"/>
    </source>
</evidence>
<dbReference type="Pfam" id="PF01850">
    <property type="entry name" value="PIN"/>
    <property type="match status" value="1"/>
</dbReference>
<evidence type="ECO:0000256" key="4">
    <source>
        <dbReference type="ARBA" id="ARBA00022723"/>
    </source>
</evidence>
<keyword evidence="5 8" id="KW-0378">Hydrolase</keyword>
<sequence length="131" mass="13974">MFIDASALTAIVSSEQEADAFLTVLEAGPDQTLTSAVAIYESSLAIARRNGVPVSKARDLLEAFLRGYEVAVVPIDAETARLAIDAHLRYGKGTGHPAQLNMGDCFAYACARAHGARLLYKGEDFARTDLA</sequence>
<dbReference type="SUPFAM" id="SSF88723">
    <property type="entry name" value="PIN domain-like"/>
    <property type="match status" value="1"/>
</dbReference>
<keyword evidence="11" id="KW-1185">Reference proteome</keyword>
<accession>A0ABW3Z732</accession>
<comment type="similarity">
    <text evidence="7 8">Belongs to the PINc/VapC protein family.</text>
</comment>
<dbReference type="PANTHER" id="PTHR33653">
    <property type="entry name" value="RIBONUCLEASE VAPC2"/>
    <property type="match status" value="1"/>
</dbReference>
<evidence type="ECO:0000256" key="1">
    <source>
        <dbReference type="ARBA" id="ARBA00001946"/>
    </source>
</evidence>
<evidence type="ECO:0000313" key="10">
    <source>
        <dbReference type="EMBL" id="MFD1332017.1"/>
    </source>
</evidence>
<keyword evidence="4 8" id="KW-0479">Metal-binding</keyword>
<comment type="cofactor">
    <cofactor evidence="1 8">
        <name>Mg(2+)</name>
        <dbReference type="ChEBI" id="CHEBI:18420"/>
    </cofactor>
</comment>
<dbReference type="RefSeq" id="WP_378775249.1">
    <property type="nucleotide sequence ID" value="NZ_JBHTMX010000055.1"/>
</dbReference>
<gene>
    <name evidence="8" type="primary">vapC</name>
    <name evidence="10" type="ORF">ACFQ4O_08405</name>
</gene>
<comment type="function">
    <text evidence="8">Toxic component of a toxin-antitoxin (TA) system. An RNase.</text>
</comment>